<feature type="domain" description="Histidine kinase/HSP90-like ATPase" evidence="1">
    <location>
        <begin position="118"/>
        <end position="217"/>
    </location>
</feature>
<protein>
    <submittedName>
        <fullName evidence="2">ATP-binding protein</fullName>
    </submittedName>
</protein>
<dbReference type="Proteomes" id="UP001210865">
    <property type="component" value="Chromosome"/>
</dbReference>
<dbReference type="Pfam" id="PF02518">
    <property type="entry name" value="HATPase_c"/>
    <property type="match status" value="1"/>
</dbReference>
<evidence type="ECO:0000313" key="2">
    <source>
        <dbReference type="EMBL" id="WBO20685.1"/>
    </source>
</evidence>
<dbReference type="RefSeq" id="WP_270075335.1">
    <property type="nucleotide sequence ID" value="NZ_CP115174.1"/>
</dbReference>
<gene>
    <name evidence="2" type="ORF">PBT88_10685</name>
</gene>
<dbReference type="InterPro" id="IPR036890">
    <property type="entry name" value="HATPase_C_sf"/>
</dbReference>
<evidence type="ECO:0000313" key="3">
    <source>
        <dbReference type="Proteomes" id="UP001210865"/>
    </source>
</evidence>
<dbReference type="EMBL" id="CP115174">
    <property type="protein sequence ID" value="WBO20685.1"/>
    <property type="molecule type" value="Genomic_DNA"/>
</dbReference>
<accession>A0ABY7NIP4</accession>
<dbReference type="SUPFAM" id="SSF55874">
    <property type="entry name" value="ATPase domain of HSP90 chaperone/DNA topoisomerase II/histidine kinase"/>
    <property type="match status" value="1"/>
</dbReference>
<proteinExistence type="predicted"/>
<evidence type="ECO:0000259" key="1">
    <source>
        <dbReference type="Pfam" id="PF02518"/>
    </source>
</evidence>
<name>A0ABY7NIP4_9SPHN</name>
<dbReference type="Gene3D" id="3.30.565.10">
    <property type="entry name" value="Histidine kinase-like ATPase, C-terminal domain"/>
    <property type="match status" value="1"/>
</dbReference>
<dbReference type="GO" id="GO:0005524">
    <property type="term" value="F:ATP binding"/>
    <property type="evidence" value="ECO:0007669"/>
    <property type="project" value="UniProtKB-KW"/>
</dbReference>
<dbReference type="InterPro" id="IPR003594">
    <property type="entry name" value="HATPase_dom"/>
</dbReference>
<keyword evidence="2" id="KW-0547">Nucleotide-binding</keyword>
<keyword evidence="2" id="KW-0067">ATP-binding</keyword>
<reference evidence="2 3" key="1">
    <citation type="submission" date="2022-12" db="EMBL/GenBank/DDBJ databases">
        <title>Sphingomonas abieness sp. nov., an endophytic bacterium isolated from Abies koreana.</title>
        <authorList>
            <person name="Jiang L."/>
            <person name="Lee J."/>
        </authorList>
    </citation>
    <scope>NUCLEOTIDE SEQUENCE [LARGE SCALE GENOMIC DNA]</scope>
    <source>
        <strain evidence="3">PAMB 00755</strain>
    </source>
</reference>
<sequence>MHASQIPSPLLSPTARQWVHDLRSLFGVVASGCHSLGDLPPDNRSRRPLDAIERAAVRGRTLTADILTERKGNPGSLDVHRRLALLEPMLRVITGRTVDLRLDAREAGSLIRMPAEAFDTVLGELVVHAYRNLRTRGRILVRARSVAGAMRIAVAHNGRGMTNFSAPGAGGGSCSEADAQNMGLGRVHRFAGEAGGRLRVRSQRGRGNVVWLMLPLESGRLVPLAPINSFQGGTCADRSRIAA</sequence>
<keyword evidence="3" id="KW-1185">Reference proteome</keyword>
<organism evidence="2 3">
    <name type="scientific">Sphingomonas abietis</name>
    <dbReference type="NCBI Taxonomy" id="3012344"/>
    <lineage>
        <taxon>Bacteria</taxon>
        <taxon>Pseudomonadati</taxon>
        <taxon>Pseudomonadota</taxon>
        <taxon>Alphaproteobacteria</taxon>
        <taxon>Sphingomonadales</taxon>
        <taxon>Sphingomonadaceae</taxon>
        <taxon>Sphingomonas</taxon>
    </lineage>
</organism>